<feature type="region of interest" description="Disordered" evidence="1">
    <location>
        <begin position="335"/>
        <end position="361"/>
    </location>
</feature>
<dbReference type="InterPro" id="IPR043128">
    <property type="entry name" value="Rev_trsase/Diguanyl_cyclase"/>
</dbReference>
<evidence type="ECO:0000256" key="1">
    <source>
        <dbReference type="SAM" id="MobiDB-lite"/>
    </source>
</evidence>
<comment type="caution">
    <text evidence="3">The sequence shown here is derived from an EMBL/GenBank/DDBJ whole genome shotgun (WGS) entry which is preliminary data.</text>
</comment>
<reference evidence="3 4" key="1">
    <citation type="submission" date="2019-03" db="EMBL/GenBank/DDBJ databases">
        <title>Single cell metagenomics reveals metabolic interactions within the superorganism composed of flagellate Streblomastix strix and complex community of Bacteroidetes bacteria on its surface.</title>
        <authorList>
            <person name="Treitli S.C."/>
            <person name="Kolisko M."/>
            <person name="Husnik F."/>
            <person name="Keeling P."/>
            <person name="Hampl V."/>
        </authorList>
    </citation>
    <scope>NUCLEOTIDE SEQUENCE [LARGE SCALE GENOMIC DNA]</scope>
    <source>
        <strain evidence="3">ST1C</strain>
    </source>
</reference>
<dbReference type="AlphaFoldDB" id="A0A5J4UT26"/>
<name>A0A5J4UT26_9EUKA</name>
<sequence>MIIPFRGTQEEKKAYQEMLKEQLEEGIVIPIQQDQVKWWNHTFLIKKPNGTWSKILDASKLNKEIEKLHFKMHGLEEVQYLANQLDYATSLDLKSAFHHITVSPNSIPYLAFNFNNNNYAYKAMPFGTKHSPIFFAEAIESILRQIRIHSQVKILNYCDDILLIHQDKQILKTETMEIVRTLEQFVWIISTDKCEIEPKQIITFLGWIWNLKETNIRMSDERMLKMLLALKDWCNTIYKSKNVKIRQLAALIGRLNFLRSQIKEESLYLTELDKAKNTSVKDGIMGWNNDSKQSNNKEIEMVDKENRGQPTRIVDQQNNNMHVNDRCISIELGSDTNIREPDRTDTTRLLEQERSRNDKQCQRNKSYLLRATSFRANLQEDARSGNFDMFRQHNSSIRYWEMESEGIPDRNNKTSVLSGEMTQTTDHNNSHPRKTELNNRFTLETMQIRRLHAEGRNNLNDLQDMELHAGNRYIRKTIQQTNQQLCFSGSKRSGDAFPQRIQLQIEQRFARNEVARNKQLLFLQHCLSFLLLSCSNSPVVSVLSGSRILVLLPSTMEIRLSSTCMLLFH</sequence>
<evidence type="ECO:0000259" key="2">
    <source>
        <dbReference type="PROSITE" id="PS50878"/>
    </source>
</evidence>
<dbReference type="InterPro" id="IPR043502">
    <property type="entry name" value="DNA/RNA_pol_sf"/>
</dbReference>
<dbReference type="Gene3D" id="3.10.10.10">
    <property type="entry name" value="HIV Type 1 Reverse Transcriptase, subunit A, domain 1"/>
    <property type="match status" value="1"/>
</dbReference>
<feature type="compositionally biased region" description="Basic and acidic residues" evidence="1">
    <location>
        <begin position="337"/>
        <end position="361"/>
    </location>
</feature>
<dbReference type="SUPFAM" id="SSF56672">
    <property type="entry name" value="DNA/RNA polymerases"/>
    <property type="match status" value="1"/>
</dbReference>
<feature type="domain" description="Reverse transcriptase" evidence="2">
    <location>
        <begin position="26"/>
        <end position="209"/>
    </location>
</feature>
<gene>
    <name evidence="3" type="ORF">EZS28_031373</name>
</gene>
<organism evidence="3 4">
    <name type="scientific">Streblomastix strix</name>
    <dbReference type="NCBI Taxonomy" id="222440"/>
    <lineage>
        <taxon>Eukaryota</taxon>
        <taxon>Metamonada</taxon>
        <taxon>Preaxostyla</taxon>
        <taxon>Oxymonadida</taxon>
        <taxon>Streblomastigidae</taxon>
        <taxon>Streblomastix</taxon>
    </lineage>
</organism>
<evidence type="ECO:0000313" key="4">
    <source>
        <dbReference type="Proteomes" id="UP000324800"/>
    </source>
</evidence>
<dbReference type="PANTHER" id="PTHR33050:SF7">
    <property type="entry name" value="RIBONUCLEASE H"/>
    <property type="match status" value="1"/>
</dbReference>
<dbReference type="InterPro" id="IPR000477">
    <property type="entry name" value="RT_dom"/>
</dbReference>
<evidence type="ECO:0000313" key="3">
    <source>
        <dbReference type="EMBL" id="KAA6373101.1"/>
    </source>
</evidence>
<dbReference type="InterPro" id="IPR052055">
    <property type="entry name" value="Hepadnavirus_pol/RT"/>
</dbReference>
<dbReference type="PANTHER" id="PTHR33050">
    <property type="entry name" value="REVERSE TRANSCRIPTASE DOMAIN-CONTAINING PROTEIN"/>
    <property type="match status" value="1"/>
</dbReference>
<proteinExistence type="predicted"/>
<protein>
    <submittedName>
        <fullName evidence="3">Putative Transposon Ty3-G Gag-Pol polyprotein</fullName>
    </submittedName>
</protein>
<dbReference type="Pfam" id="PF00078">
    <property type="entry name" value="RVT_1"/>
    <property type="match status" value="1"/>
</dbReference>
<dbReference type="PROSITE" id="PS50878">
    <property type="entry name" value="RT_POL"/>
    <property type="match status" value="1"/>
</dbReference>
<accession>A0A5J4UT26</accession>
<dbReference type="EMBL" id="SNRW01013026">
    <property type="protein sequence ID" value="KAA6373101.1"/>
    <property type="molecule type" value="Genomic_DNA"/>
</dbReference>
<dbReference type="Gene3D" id="3.30.70.270">
    <property type="match status" value="1"/>
</dbReference>
<dbReference type="Proteomes" id="UP000324800">
    <property type="component" value="Unassembled WGS sequence"/>
</dbReference>